<evidence type="ECO:0008006" key="4">
    <source>
        <dbReference type="Google" id="ProtNLM"/>
    </source>
</evidence>
<dbReference type="EMBL" id="AUSU01002667">
    <property type="protein sequence ID" value="EPS68310.1"/>
    <property type="molecule type" value="Genomic_DNA"/>
</dbReference>
<dbReference type="GO" id="GO:0005777">
    <property type="term" value="C:peroxisome"/>
    <property type="evidence" value="ECO:0007669"/>
    <property type="project" value="InterPro"/>
</dbReference>
<gene>
    <name evidence="2" type="ORF">M569_06453</name>
</gene>
<reference evidence="2 3" key="1">
    <citation type="journal article" date="2013" name="BMC Genomics">
        <title>The miniature genome of a carnivorous plant Genlisea aurea contains a low number of genes and short non-coding sequences.</title>
        <authorList>
            <person name="Leushkin E.V."/>
            <person name="Sutormin R.A."/>
            <person name="Nabieva E.R."/>
            <person name="Penin A.A."/>
            <person name="Kondrashov A.S."/>
            <person name="Logacheva M.D."/>
        </authorList>
    </citation>
    <scope>NUCLEOTIDE SEQUENCE [LARGE SCALE GENOMIC DNA]</scope>
</reference>
<dbReference type="OrthoDB" id="17845at2759"/>
<evidence type="ECO:0000313" key="2">
    <source>
        <dbReference type="EMBL" id="EPS68310.1"/>
    </source>
</evidence>
<dbReference type="Pfam" id="PF13365">
    <property type="entry name" value="Trypsin_2"/>
    <property type="match status" value="2"/>
</dbReference>
<dbReference type="PRINTS" id="PR00834">
    <property type="entry name" value="PROTEASES2C"/>
</dbReference>
<evidence type="ECO:0000256" key="1">
    <source>
        <dbReference type="ARBA" id="ARBA00010541"/>
    </source>
</evidence>
<dbReference type="InterPro" id="IPR001940">
    <property type="entry name" value="Peptidase_S1C"/>
</dbReference>
<sequence length="658" mass="70886">MGFPETADVARNFAVMVRVQGPDPKSLKMKNHAFHLYNSGKTMLSASGMMFPTSILSAAMGDDTEPISSDKAFVLTAASVIEPFLSQKYRENPMIGKPQLIPGALIDVLLEENCRADGNIGSTKWTPAELLMLVSIPESSAAVESIILASFGSSNHNWEVGWSLASAGRTSQQILENIGRKVENSPYQSVATKKEELQDANLMGQLTTRIAVLEIQPKFSVFLPKLQLSIPQRGSTLLAMGSPFGILSPLHFFNNISVGSIGNTYPPNSFKRCLLMVDIRCLPGMEGGPVFCENGQFIGILTRPLRQKISGAEIQIVIPWEAIVLAWGGLMKEEPHIKSVEARNLNAIERCLSFCYSDEPLNRRLHDHVSSSGTQTPSLVEKAMNSICLITTGNGSWASGVLLNKEGLVLTNAHLLEPWRFGKSTTVSGDSADLSSSLEAAGSTSRSLQNICIRYENDAPPFGSSNSTSRSLQNICVRLDFTDPWMWTDAKVVYISKGPLDVALLQLLQVFPDQLCPITMDVDFPTAGSKAFIIGHGLFGPRCDLLPSASLGVISKVIAATKSPGEDCFAAMLQTTAAVHPGSSGGAVVRSDGKMMGLVTSNAKHGGGTVIPHLNFSIPCGALEAVLNFSADMKDYGILEQLDRPDEQLSSVWSLMPP</sequence>
<dbReference type="MEROPS" id="S01.501"/>
<protein>
    <recommendedName>
        <fullName evidence="4">Glyoxysomal processing protease, glyoxysomal</fullName>
    </recommendedName>
</protein>
<dbReference type="PANTHER" id="PTHR21004">
    <property type="entry name" value="SERINE PROTEASE-RELATED"/>
    <property type="match status" value="1"/>
</dbReference>
<comment type="similarity">
    <text evidence="1">Belongs to the peptidase S1C family.</text>
</comment>
<dbReference type="GO" id="GO:0004252">
    <property type="term" value="F:serine-type endopeptidase activity"/>
    <property type="evidence" value="ECO:0007669"/>
    <property type="project" value="InterPro"/>
</dbReference>
<comment type="caution">
    <text evidence="2">The sequence shown here is derived from an EMBL/GenBank/DDBJ whole genome shotgun (WGS) entry which is preliminary data.</text>
</comment>
<dbReference type="InterPro" id="IPR009003">
    <property type="entry name" value="Peptidase_S1_PA"/>
</dbReference>
<keyword evidence="3" id="KW-1185">Reference proteome</keyword>
<organism evidence="2 3">
    <name type="scientific">Genlisea aurea</name>
    <dbReference type="NCBI Taxonomy" id="192259"/>
    <lineage>
        <taxon>Eukaryota</taxon>
        <taxon>Viridiplantae</taxon>
        <taxon>Streptophyta</taxon>
        <taxon>Embryophyta</taxon>
        <taxon>Tracheophyta</taxon>
        <taxon>Spermatophyta</taxon>
        <taxon>Magnoliopsida</taxon>
        <taxon>eudicotyledons</taxon>
        <taxon>Gunneridae</taxon>
        <taxon>Pentapetalae</taxon>
        <taxon>asterids</taxon>
        <taxon>lamiids</taxon>
        <taxon>Lamiales</taxon>
        <taxon>Lentibulariaceae</taxon>
        <taxon>Genlisea</taxon>
    </lineage>
</organism>
<accession>S8CNK1</accession>
<dbReference type="FunFam" id="2.40.10.10:FF:000096">
    <property type="entry name" value="Glyoxysomal processing protease glyoxysomal"/>
    <property type="match status" value="1"/>
</dbReference>
<dbReference type="Proteomes" id="UP000015453">
    <property type="component" value="Unassembled WGS sequence"/>
</dbReference>
<proteinExistence type="inferred from homology"/>
<dbReference type="AlphaFoldDB" id="S8CNK1"/>
<feature type="non-terminal residue" evidence="2">
    <location>
        <position position="658"/>
    </location>
</feature>
<evidence type="ECO:0000313" key="3">
    <source>
        <dbReference type="Proteomes" id="UP000015453"/>
    </source>
</evidence>
<dbReference type="InterPro" id="IPR039245">
    <property type="entry name" value="TYSND1/DEG15"/>
</dbReference>
<dbReference type="Gene3D" id="2.40.10.10">
    <property type="entry name" value="Trypsin-like serine proteases"/>
    <property type="match status" value="3"/>
</dbReference>
<name>S8CNK1_9LAMI</name>
<dbReference type="InterPro" id="IPR043504">
    <property type="entry name" value="Peptidase_S1_PA_chymotrypsin"/>
</dbReference>
<dbReference type="SUPFAM" id="SSF50494">
    <property type="entry name" value="Trypsin-like serine proteases"/>
    <property type="match status" value="2"/>
</dbReference>
<dbReference type="GO" id="GO:0016485">
    <property type="term" value="P:protein processing"/>
    <property type="evidence" value="ECO:0007669"/>
    <property type="project" value="InterPro"/>
</dbReference>
<dbReference type="PANTHER" id="PTHR21004:SF0">
    <property type="entry name" value="PEROXISOMAL LEADER PEPTIDE-PROCESSING PROTEASE"/>
    <property type="match status" value="1"/>
</dbReference>